<protein>
    <recommendedName>
        <fullName evidence="8">C2H2-type domain-containing protein</fullName>
    </recommendedName>
</protein>
<sequence>MPSAKRRKLVGTGGHGGLLNLYADTHHDLSEAAHSDTDISSDTTGSVPGSPHHNGLADEYNIGEEQMRICLWDACPAGDLGNMDRLVDHLHDEHVGPKRARFLCEWGECKTKGTSHASAYALKAHLRSHTREKPFYCALPECDRSFTRSDALAKHMRTVHETDSFKPTATDPAKNPSSELSKNSRLKLRLNINGSKPPPSSAASTPNPSTETSHALGKPANGDNLLAGPPPAFDSDTDDPAIDAAENPDDNIKYVPAYHPLTGQPGFMIHYPPDIQLSDHEANMPSNQLLSLYRRQLHWAQQEAAALKAETEQLERIKKDEWRAKELVAANVMEAEAARAVRCGLVDGRVRAEMDADVELARALPVSGARKPWWRAGPADEPVAEEQAMMRRRQSDEEADGVDEEGVGTVVSAVDAAGDGVGAESRDDDMMAVGALMGLSAGN</sequence>
<dbReference type="SUPFAM" id="SSF57667">
    <property type="entry name" value="beta-beta-alpha zinc fingers"/>
    <property type="match status" value="1"/>
</dbReference>
<name>A0ABR0M5H9_9PEZI</name>
<dbReference type="PANTHER" id="PTHR19818">
    <property type="entry name" value="ZINC FINGER PROTEIN ZIC AND GLI"/>
    <property type="match status" value="1"/>
</dbReference>
<dbReference type="InterPro" id="IPR036236">
    <property type="entry name" value="Znf_C2H2_sf"/>
</dbReference>
<proteinExistence type="predicted"/>
<dbReference type="SMART" id="SM00355">
    <property type="entry name" value="ZnF_C2H2"/>
    <property type="match status" value="2"/>
</dbReference>
<evidence type="ECO:0000256" key="4">
    <source>
        <dbReference type="ARBA" id="ARBA00022833"/>
    </source>
</evidence>
<evidence type="ECO:0000259" key="8">
    <source>
        <dbReference type="PROSITE" id="PS50157"/>
    </source>
</evidence>
<dbReference type="PANTHER" id="PTHR19818:SF137">
    <property type="entry name" value="INO80 COMPLEX SUBUNIT 1"/>
    <property type="match status" value="1"/>
</dbReference>
<evidence type="ECO:0000256" key="7">
    <source>
        <dbReference type="SAM" id="MobiDB-lite"/>
    </source>
</evidence>
<organism evidence="9 10">
    <name type="scientific">Cryomyces antarcticus</name>
    <dbReference type="NCBI Taxonomy" id="329879"/>
    <lineage>
        <taxon>Eukaryota</taxon>
        <taxon>Fungi</taxon>
        <taxon>Dikarya</taxon>
        <taxon>Ascomycota</taxon>
        <taxon>Pezizomycotina</taxon>
        <taxon>Dothideomycetes</taxon>
        <taxon>Dothideomycetes incertae sedis</taxon>
        <taxon>Cryomyces</taxon>
    </lineage>
</organism>
<dbReference type="Proteomes" id="UP001357485">
    <property type="component" value="Unassembled WGS sequence"/>
</dbReference>
<evidence type="ECO:0000256" key="3">
    <source>
        <dbReference type="ARBA" id="ARBA00022771"/>
    </source>
</evidence>
<evidence type="ECO:0000256" key="1">
    <source>
        <dbReference type="ARBA" id="ARBA00022723"/>
    </source>
</evidence>
<dbReference type="Pfam" id="PF00096">
    <property type="entry name" value="zf-C2H2"/>
    <property type="match status" value="1"/>
</dbReference>
<dbReference type="InterPro" id="IPR050329">
    <property type="entry name" value="GLI_C2H2-zinc-finger"/>
</dbReference>
<gene>
    <name evidence="9" type="ORF">LTR16_005687</name>
</gene>
<evidence type="ECO:0000256" key="2">
    <source>
        <dbReference type="ARBA" id="ARBA00022737"/>
    </source>
</evidence>
<feature type="region of interest" description="Disordered" evidence="7">
    <location>
        <begin position="158"/>
        <end position="251"/>
    </location>
</feature>
<dbReference type="InterPro" id="IPR013087">
    <property type="entry name" value="Znf_C2H2_type"/>
</dbReference>
<reference evidence="9 10" key="1">
    <citation type="submission" date="2023-08" db="EMBL/GenBank/DDBJ databases">
        <title>Black Yeasts Isolated from many extreme environments.</title>
        <authorList>
            <person name="Coleine C."/>
            <person name="Stajich J.E."/>
            <person name="Selbmann L."/>
        </authorList>
    </citation>
    <scope>NUCLEOTIDE SEQUENCE [LARGE SCALE GENOMIC DNA]</scope>
    <source>
        <strain evidence="9 10">CCFEE 536</strain>
    </source>
</reference>
<evidence type="ECO:0000256" key="5">
    <source>
        <dbReference type="PROSITE-ProRule" id="PRU00042"/>
    </source>
</evidence>
<dbReference type="PROSITE" id="PS50157">
    <property type="entry name" value="ZINC_FINGER_C2H2_2"/>
    <property type="match status" value="2"/>
</dbReference>
<feature type="region of interest" description="Disordered" evidence="7">
    <location>
        <begin position="32"/>
        <end position="53"/>
    </location>
</feature>
<keyword evidence="10" id="KW-1185">Reference proteome</keyword>
<evidence type="ECO:0000256" key="6">
    <source>
        <dbReference type="SAM" id="Coils"/>
    </source>
</evidence>
<feature type="domain" description="C2H2-type" evidence="8">
    <location>
        <begin position="107"/>
        <end position="134"/>
    </location>
</feature>
<accession>A0ABR0M5H9</accession>
<feature type="domain" description="C2H2-type" evidence="8">
    <location>
        <begin position="135"/>
        <end position="165"/>
    </location>
</feature>
<keyword evidence="1" id="KW-0479">Metal-binding</keyword>
<dbReference type="Gene3D" id="3.30.160.60">
    <property type="entry name" value="Classic Zinc Finger"/>
    <property type="match status" value="2"/>
</dbReference>
<keyword evidence="4" id="KW-0862">Zinc</keyword>
<dbReference type="PROSITE" id="PS00028">
    <property type="entry name" value="ZINC_FINGER_C2H2_1"/>
    <property type="match status" value="1"/>
</dbReference>
<dbReference type="EMBL" id="JAVRRA010000950">
    <property type="protein sequence ID" value="KAK5282779.1"/>
    <property type="molecule type" value="Genomic_DNA"/>
</dbReference>
<keyword evidence="3 5" id="KW-0863">Zinc-finger</keyword>
<feature type="non-terminal residue" evidence="9">
    <location>
        <position position="443"/>
    </location>
</feature>
<keyword evidence="2" id="KW-0677">Repeat</keyword>
<feature type="compositionally biased region" description="Acidic residues" evidence="7">
    <location>
        <begin position="235"/>
        <end position="249"/>
    </location>
</feature>
<feature type="compositionally biased region" description="Low complexity" evidence="7">
    <location>
        <begin position="201"/>
        <end position="213"/>
    </location>
</feature>
<keyword evidence="6" id="KW-0175">Coiled coil</keyword>
<evidence type="ECO:0000313" key="10">
    <source>
        <dbReference type="Proteomes" id="UP001357485"/>
    </source>
</evidence>
<comment type="caution">
    <text evidence="9">The sequence shown here is derived from an EMBL/GenBank/DDBJ whole genome shotgun (WGS) entry which is preliminary data.</text>
</comment>
<evidence type="ECO:0000313" key="9">
    <source>
        <dbReference type="EMBL" id="KAK5282779.1"/>
    </source>
</evidence>
<feature type="coiled-coil region" evidence="6">
    <location>
        <begin position="290"/>
        <end position="320"/>
    </location>
</feature>